<evidence type="ECO:0000313" key="2">
    <source>
        <dbReference type="EMBL" id="KPI99088.1"/>
    </source>
</evidence>
<accession>A0A194Q190</accession>
<reference evidence="2 3" key="1">
    <citation type="journal article" date="2015" name="Nat. Commun.">
        <title>Outbred genome sequencing and CRISPR/Cas9 gene editing in butterflies.</title>
        <authorList>
            <person name="Li X."/>
            <person name="Fan D."/>
            <person name="Zhang W."/>
            <person name="Liu G."/>
            <person name="Zhang L."/>
            <person name="Zhao L."/>
            <person name="Fang X."/>
            <person name="Chen L."/>
            <person name="Dong Y."/>
            <person name="Chen Y."/>
            <person name="Ding Y."/>
            <person name="Zhao R."/>
            <person name="Feng M."/>
            <person name="Zhu Y."/>
            <person name="Feng Y."/>
            <person name="Jiang X."/>
            <person name="Zhu D."/>
            <person name="Xiang H."/>
            <person name="Feng X."/>
            <person name="Li S."/>
            <person name="Wang J."/>
            <person name="Zhang G."/>
            <person name="Kronforst M.R."/>
            <person name="Wang W."/>
        </authorList>
    </citation>
    <scope>NUCLEOTIDE SEQUENCE [LARGE SCALE GENOMIC DNA]</scope>
    <source>
        <strain evidence="2">Ya'a_city_454_Px</strain>
        <tissue evidence="2">Whole body</tissue>
    </source>
</reference>
<feature type="compositionally biased region" description="Low complexity" evidence="1">
    <location>
        <begin position="21"/>
        <end position="31"/>
    </location>
</feature>
<dbReference type="Proteomes" id="UP000053268">
    <property type="component" value="Unassembled WGS sequence"/>
</dbReference>
<name>A0A194Q190_PAPXU</name>
<evidence type="ECO:0000256" key="1">
    <source>
        <dbReference type="SAM" id="MobiDB-lite"/>
    </source>
</evidence>
<organism evidence="2 3">
    <name type="scientific">Papilio xuthus</name>
    <name type="common">Asian swallowtail butterfly</name>
    <dbReference type="NCBI Taxonomy" id="66420"/>
    <lineage>
        <taxon>Eukaryota</taxon>
        <taxon>Metazoa</taxon>
        <taxon>Ecdysozoa</taxon>
        <taxon>Arthropoda</taxon>
        <taxon>Hexapoda</taxon>
        <taxon>Insecta</taxon>
        <taxon>Pterygota</taxon>
        <taxon>Neoptera</taxon>
        <taxon>Endopterygota</taxon>
        <taxon>Lepidoptera</taxon>
        <taxon>Glossata</taxon>
        <taxon>Ditrysia</taxon>
        <taxon>Papilionoidea</taxon>
        <taxon>Papilionidae</taxon>
        <taxon>Papilioninae</taxon>
        <taxon>Papilio</taxon>
    </lineage>
</organism>
<feature type="compositionally biased region" description="Basic and acidic residues" evidence="1">
    <location>
        <begin position="10"/>
        <end position="19"/>
    </location>
</feature>
<dbReference type="EMBL" id="KQ459582">
    <property type="protein sequence ID" value="KPI99088.1"/>
    <property type="molecule type" value="Genomic_DNA"/>
</dbReference>
<sequence>MSAASLLSSLKEKPTDEGPKNGSNQSGGAAQSAFAASCVPRQYPLTSLAPTLSRPLCAALRWRRTFTHHPYLIHDF</sequence>
<protein>
    <submittedName>
        <fullName evidence="2">Uncharacterized protein</fullName>
    </submittedName>
</protein>
<gene>
    <name evidence="2" type="ORF">RR46_10406</name>
</gene>
<keyword evidence="3" id="KW-1185">Reference proteome</keyword>
<proteinExistence type="predicted"/>
<dbReference type="AlphaFoldDB" id="A0A194Q190"/>
<feature type="region of interest" description="Disordered" evidence="1">
    <location>
        <begin position="1"/>
        <end position="31"/>
    </location>
</feature>
<evidence type="ECO:0000313" key="3">
    <source>
        <dbReference type="Proteomes" id="UP000053268"/>
    </source>
</evidence>